<dbReference type="RefSeq" id="WP_251582507.1">
    <property type="nucleotide sequence ID" value="NZ_JBHTKX010000001.1"/>
</dbReference>
<gene>
    <name evidence="2" type="ORF">ACFQ3J_15350</name>
</gene>
<keyword evidence="3" id="KW-1185">Reference proteome</keyword>
<dbReference type="InterPro" id="IPR055365">
    <property type="entry name" value="PH_SunI-like"/>
</dbReference>
<feature type="domain" description="Sublancin immunity protein SunI-like PH" evidence="1">
    <location>
        <begin position="2"/>
        <end position="82"/>
    </location>
</feature>
<proteinExistence type="predicted"/>
<sequence>MLGITVARKGDQLVIRWQLTKVEIPLEQIASVIEDATYAGEIKDAIRIGLPQGTTDRIVIRTKDAAYLLFTTNAQSILTNINQYRDEYFKASS</sequence>
<accession>A0ABW3PY50</accession>
<dbReference type="EMBL" id="JBHTKX010000001">
    <property type="protein sequence ID" value="MFD1129548.1"/>
    <property type="molecule type" value="Genomic_DNA"/>
</dbReference>
<reference evidence="3" key="1">
    <citation type="journal article" date="2019" name="Int. J. Syst. Evol. Microbiol.">
        <title>The Global Catalogue of Microorganisms (GCM) 10K type strain sequencing project: providing services to taxonomists for standard genome sequencing and annotation.</title>
        <authorList>
            <consortium name="The Broad Institute Genomics Platform"/>
            <consortium name="The Broad Institute Genome Sequencing Center for Infectious Disease"/>
            <person name="Wu L."/>
            <person name="Ma J."/>
        </authorList>
    </citation>
    <scope>NUCLEOTIDE SEQUENCE [LARGE SCALE GENOMIC DNA]</scope>
    <source>
        <strain evidence="3">CCUG 53519</strain>
    </source>
</reference>
<evidence type="ECO:0000259" key="1">
    <source>
        <dbReference type="Pfam" id="PF23491"/>
    </source>
</evidence>
<evidence type="ECO:0000313" key="3">
    <source>
        <dbReference type="Proteomes" id="UP001597169"/>
    </source>
</evidence>
<name>A0ABW3PY50_9BACL</name>
<organism evidence="2 3">
    <name type="scientific">Paenibacillus provencensis</name>
    <dbReference type="NCBI Taxonomy" id="441151"/>
    <lineage>
        <taxon>Bacteria</taxon>
        <taxon>Bacillati</taxon>
        <taxon>Bacillota</taxon>
        <taxon>Bacilli</taxon>
        <taxon>Bacillales</taxon>
        <taxon>Paenibacillaceae</taxon>
        <taxon>Paenibacillus</taxon>
    </lineage>
</organism>
<protein>
    <recommendedName>
        <fullName evidence="1">Sublancin immunity protein SunI-like PH domain-containing protein</fullName>
    </recommendedName>
</protein>
<dbReference type="Pfam" id="PF23491">
    <property type="entry name" value="bPH_8"/>
    <property type="match status" value="1"/>
</dbReference>
<evidence type="ECO:0000313" key="2">
    <source>
        <dbReference type="EMBL" id="MFD1129548.1"/>
    </source>
</evidence>
<dbReference type="Proteomes" id="UP001597169">
    <property type="component" value="Unassembled WGS sequence"/>
</dbReference>
<comment type="caution">
    <text evidence="2">The sequence shown here is derived from an EMBL/GenBank/DDBJ whole genome shotgun (WGS) entry which is preliminary data.</text>
</comment>